<accession>A0AAV7N2X4</accession>
<reference evidence="2" key="1">
    <citation type="journal article" date="2022" name="bioRxiv">
        <title>Sequencing and chromosome-scale assembly of the giantPleurodeles waltlgenome.</title>
        <authorList>
            <person name="Brown T."/>
            <person name="Elewa A."/>
            <person name="Iarovenko S."/>
            <person name="Subramanian E."/>
            <person name="Araus A.J."/>
            <person name="Petzold A."/>
            <person name="Susuki M."/>
            <person name="Suzuki K.-i.T."/>
            <person name="Hayashi T."/>
            <person name="Toyoda A."/>
            <person name="Oliveira C."/>
            <person name="Osipova E."/>
            <person name="Leigh N.D."/>
            <person name="Simon A."/>
            <person name="Yun M.H."/>
        </authorList>
    </citation>
    <scope>NUCLEOTIDE SEQUENCE</scope>
    <source>
        <strain evidence="2">20211129_DDA</strain>
        <tissue evidence="2">Liver</tissue>
    </source>
</reference>
<keyword evidence="3" id="KW-1185">Reference proteome</keyword>
<gene>
    <name evidence="2" type="ORF">NDU88_007758</name>
</gene>
<feature type="compositionally biased region" description="Polar residues" evidence="1">
    <location>
        <begin position="22"/>
        <end position="33"/>
    </location>
</feature>
<feature type="compositionally biased region" description="Basic and acidic residues" evidence="1">
    <location>
        <begin position="92"/>
        <end position="119"/>
    </location>
</feature>
<feature type="region of interest" description="Disordered" evidence="1">
    <location>
        <begin position="1"/>
        <end position="121"/>
    </location>
</feature>
<organism evidence="2 3">
    <name type="scientific">Pleurodeles waltl</name>
    <name type="common">Iberian ribbed newt</name>
    <dbReference type="NCBI Taxonomy" id="8319"/>
    <lineage>
        <taxon>Eukaryota</taxon>
        <taxon>Metazoa</taxon>
        <taxon>Chordata</taxon>
        <taxon>Craniata</taxon>
        <taxon>Vertebrata</taxon>
        <taxon>Euteleostomi</taxon>
        <taxon>Amphibia</taxon>
        <taxon>Batrachia</taxon>
        <taxon>Caudata</taxon>
        <taxon>Salamandroidea</taxon>
        <taxon>Salamandridae</taxon>
        <taxon>Pleurodelinae</taxon>
        <taxon>Pleurodeles</taxon>
    </lineage>
</organism>
<dbReference type="Proteomes" id="UP001066276">
    <property type="component" value="Chromosome 9"/>
</dbReference>
<sequence length="160" mass="17927">MIPYKPSSCDRESPRVGELNGLKSTDQSLQSPRGASEGITSVCIREHTDIGGGEKYMDQEHRRDRLEGSWHSEGENQHWDEEEKTPPIGETEETRPRNNGVEGKERTEAEKGGRSEGARRVAGGTWLVQVRDRLRRQITPVVRRVGIGGGKVWIIRGTPD</sequence>
<comment type="caution">
    <text evidence="2">The sequence shown here is derived from an EMBL/GenBank/DDBJ whole genome shotgun (WGS) entry which is preliminary data.</text>
</comment>
<protein>
    <submittedName>
        <fullName evidence="2">Uncharacterized protein</fullName>
    </submittedName>
</protein>
<proteinExistence type="predicted"/>
<dbReference type="AlphaFoldDB" id="A0AAV7N2X4"/>
<name>A0AAV7N2X4_PLEWA</name>
<feature type="compositionally biased region" description="Basic and acidic residues" evidence="1">
    <location>
        <begin position="55"/>
        <end position="85"/>
    </location>
</feature>
<evidence type="ECO:0000313" key="2">
    <source>
        <dbReference type="EMBL" id="KAJ1110406.1"/>
    </source>
</evidence>
<dbReference type="EMBL" id="JANPWB010000013">
    <property type="protein sequence ID" value="KAJ1110406.1"/>
    <property type="molecule type" value="Genomic_DNA"/>
</dbReference>
<evidence type="ECO:0000256" key="1">
    <source>
        <dbReference type="SAM" id="MobiDB-lite"/>
    </source>
</evidence>
<evidence type="ECO:0000313" key="3">
    <source>
        <dbReference type="Proteomes" id="UP001066276"/>
    </source>
</evidence>